<proteinExistence type="predicted"/>
<organism evidence="1 2">
    <name type="scientific">Aliivibrio finisterrensis</name>
    <dbReference type="NCBI Taxonomy" id="511998"/>
    <lineage>
        <taxon>Bacteria</taxon>
        <taxon>Pseudomonadati</taxon>
        <taxon>Pseudomonadota</taxon>
        <taxon>Gammaproteobacteria</taxon>
        <taxon>Vibrionales</taxon>
        <taxon>Vibrionaceae</taxon>
        <taxon>Aliivibrio</taxon>
    </lineage>
</organism>
<accession>A0A6N6RNN5</accession>
<dbReference type="AlphaFoldDB" id="A0A6N6RNN5"/>
<reference evidence="1 2" key="1">
    <citation type="submission" date="2019-09" db="EMBL/GenBank/DDBJ databases">
        <title>Genome of Aliivibrio finisterrensis LMG 23869 (type strain).</title>
        <authorList>
            <person name="Bowman J.P."/>
        </authorList>
    </citation>
    <scope>NUCLEOTIDE SEQUENCE [LARGE SCALE GENOMIC DNA]</scope>
    <source>
        <strain evidence="1 2">LMG 23869</strain>
    </source>
</reference>
<dbReference type="Proteomes" id="UP000434870">
    <property type="component" value="Unassembled WGS sequence"/>
</dbReference>
<evidence type="ECO:0000313" key="1">
    <source>
        <dbReference type="EMBL" id="KAB2823027.1"/>
    </source>
</evidence>
<evidence type="ECO:0000313" key="2">
    <source>
        <dbReference type="Proteomes" id="UP000434870"/>
    </source>
</evidence>
<dbReference type="EMBL" id="WBVP01000051">
    <property type="protein sequence ID" value="KAB2823027.1"/>
    <property type="molecule type" value="Genomic_DNA"/>
</dbReference>
<name>A0A6N6RNN5_9GAMM</name>
<comment type="caution">
    <text evidence="1">The sequence shown here is derived from an EMBL/GenBank/DDBJ whole genome shotgun (WGS) entry which is preliminary data.</text>
</comment>
<protein>
    <submittedName>
        <fullName evidence="1">Uncharacterized protein</fullName>
    </submittedName>
</protein>
<sequence>MLNNYGTIKNNIYNYPRCSNPTPKILDGDINDWLVKIDFESVVFISELESKSYVNSYYATFNYNRYIESIFRWQRNQESHTSKENVDLLNDCILQLEEFATKLVGVNTMIYTEMKNKYTKCTFFNCDVPMNEFSNLQKYESL</sequence>
<gene>
    <name evidence="1" type="ORF">F8B77_17215</name>
</gene>